<proteinExistence type="predicted"/>
<protein>
    <submittedName>
        <fullName evidence="1">Uncharacterized protein</fullName>
    </submittedName>
</protein>
<organism evidence="1 2">
    <name type="scientific">Paramuricea clavata</name>
    <name type="common">Red gorgonian</name>
    <name type="synonym">Violescent sea-whip</name>
    <dbReference type="NCBI Taxonomy" id="317549"/>
    <lineage>
        <taxon>Eukaryota</taxon>
        <taxon>Metazoa</taxon>
        <taxon>Cnidaria</taxon>
        <taxon>Anthozoa</taxon>
        <taxon>Octocorallia</taxon>
        <taxon>Malacalcyonacea</taxon>
        <taxon>Plexauridae</taxon>
        <taxon>Paramuricea</taxon>
    </lineage>
</organism>
<keyword evidence="2" id="KW-1185">Reference proteome</keyword>
<dbReference type="Proteomes" id="UP001152795">
    <property type="component" value="Unassembled WGS sequence"/>
</dbReference>
<dbReference type="EMBL" id="CACRXK020006260">
    <property type="protein sequence ID" value="CAB4008877.1"/>
    <property type="molecule type" value="Genomic_DNA"/>
</dbReference>
<evidence type="ECO:0000313" key="2">
    <source>
        <dbReference type="Proteomes" id="UP001152795"/>
    </source>
</evidence>
<dbReference type="OrthoDB" id="10056483at2759"/>
<dbReference type="PANTHER" id="PTHR33332">
    <property type="entry name" value="REVERSE TRANSCRIPTASE DOMAIN-CONTAINING PROTEIN"/>
    <property type="match status" value="1"/>
</dbReference>
<accession>A0A6S7HW47</accession>
<evidence type="ECO:0000313" key="1">
    <source>
        <dbReference type="EMBL" id="CAB4008877.1"/>
    </source>
</evidence>
<comment type="caution">
    <text evidence="1">The sequence shown here is derived from an EMBL/GenBank/DDBJ whole genome shotgun (WGS) entry which is preliminary data.</text>
</comment>
<sequence>MSQVLASGKLSMFAEDLKCYKIIKSLADTAILQNDLTSLYSWSTVNELRFQSSKSHNLRISREKTSRPERLYTLDGNELEIVIKERDLGVTIAKELKWNEHIKLIVSKSNRMLGFLKRNCFVKMLKKTLTLLYTSLVRSHVCFANSEVWAPQSTIRDILLVEKTQRRAIKFICRSANLSYKDRLIQLKLLPLNYWLEYLHGPYIFLQVQV</sequence>
<dbReference type="AlphaFoldDB" id="A0A6S7HW47"/>
<reference evidence="1" key="1">
    <citation type="submission" date="2020-04" db="EMBL/GenBank/DDBJ databases">
        <authorList>
            <person name="Alioto T."/>
            <person name="Alioto T."/>
            <person name="Gomez Garrido J."/>
        </authorList>
    </citation>
    <scope>NUCLEOTIDE SEQUENCE</scope>
    <source>
        <strain evidence="1">A484AB</strain>
    </source>
</reference>
<gene>
    <name evidence="1" type="ORF">PACLA_8A065800</name>
</gene>
<name>A0A6S7HW47_PARCT</name>